<keyword evidence="3" id="KW-0804">Transcription</keyword>
<evidence type="ECO:0000313" key="7">
    <source>
        <dbReference type="Proteomes" id="UP000183200"/>
    </source>
</evidence>
<feature type="domain" description="HTH tetR-type" evidence="5">
    <location>
        <begin position="6"/>
        <end position="66"/>
    </location>
</feature>
<dbReference type="InterPro" id="IPR011075">
    <property type="entry name" value="TetR_C"/>
</dbReference>
<protein>
    <submittedName>
        <fullName evidence="6">DNA-binding transcriptional regulator, AcrR family</fullName>
    </submittedName>
</protein>
<proteinExistence type="predicted"/>
<dbReference type="PROSITE" id="PS50977">
    <property type="entry name" value="HTH_TETR_2"/>
    <property type="match status" value="1"/>
</dbReference>
<evidence type="ECO:0000313" key="6">
    <source>
        <dbReference type="EMBL" id="SDL55327.1"/>
    </source>
</evidence>
<dbReference type="Proteomes" id="UP000183200">
    <property type="component" value="Unassembled WGS sequence"/>
</dbReference>
<keyword evidence="1" id="KW-0805">Transcription regulation</keyword>
<evidence type="ECO:0000259" key="5">
    <source>
        <dbReference type="PROSITE" id="PS50977"/>
    </source>
</evidence>
<dbReference type="RefSeq" id="WP_074604720.1">
    <property type="nucleotide sequence ID" value="NZ_FNGY01000001.1"/>
</dbReference>
<dbReference type="Pfam" id="PF00440">
    <property type="entry name" value="TetR_N"/>
    <property type="match status" value="1"/>
</dbReference>
<evidence type="ECO:0000256" key="1">
    <source>
        <dbReference type="ARBA" id="ARBA00023015"/>
    </source>
</evidence>
<keyword evidence="7" id="KW-1185">Reference proteome</keyword>
<evidence type="ECO:0000256" key="2">
    <source>
        <dbReference type="ARBA" id="ARBA00023125"/>
    </source>
</evidence>
<dbReference type="SUPFAM" id="SSF48498">
    <property type="entry name" value="Tetracyclin repressor-like, C-terminal domain"/>
    <property type="match status" value="1"/>
</dbReference>
<dbReference type="Pfam" id="PF16925">
    <property type="entry name" value="TetR_C_13"/>
    <property type="match status" value="1"/>
</dbReference>
<dbReference type="SUPFAM" id="SSF46689">
    <property type="entry name" value="Homeodomain-like"/>
    <property type="match status" value="1"/>
</dbReference>
<dbReference type="InterPro" id="IPR001647">
    <property type="entry name" value="HTH_TetR"/>
</dbReference>
<dbReference type="EMBL" id="FNGY01000001">
    <property type="protein sequence ID" value="SDL55327.1"/>
    <property type="molecule type" value="Genomic_DNA"/>
</dbReference>
<keyword evidence="2 4" id="KW-0238">DNA-binding</keyword>
<dbReference type="PANTHER" id="PTHR47506:SF3">
    <property type="entry name" value="HTH-TYPE TRANSCRIPTIONAL REGULATOR LMRA"/>
    <property type="match status" value="1"/>
</dbReference>
<dbReference type="PRINTS" id="PR00455">
    <property type="entry name" value="HTHTETR"/>
</dbReference>
<dbReference type="Gene3D" id="1.10.357.10">
    <property type="entry name" value="Tetracycline Repressor, domain 2"/>
    <property type="match status" value="1"/>
</dbReference>
<gene>
    <name evidence="6" type="ORF">SAMN05421820_101721</name>
</gene>
<dbReference type="InterPro" id="IPR009057">
    <property type="entry name" value="Homeodomain-like_sf"/>
</dbReference>
<evidence type="ECO:0000256" key="4">
    <source>
        <dbReference type="PROSITE-ProRule" id="PRU00335"/>
    </source>
</evidence>
<sequence>MQRDSTVTHAFILEKVAPIFNKKGYSGTTLSDLTQATGLTKGALYFHFRNKQDLAIQAFRMNVKRMINPLSAKMQDCTTALEKLQVMISYYRAYYEVVDEEGGCPILNMGTDANNNNPELFEAVKAVIIKLETSIVELILSGITEGGIKQDTDAVAFGKNIYCMIEGGVFMAVTNKDRSYLTGMMDLIESLLKEKMNS</sequence>
<organism evidence="6 7">
    <name type="scientific">Pedobacter steynii</name>
    <dbReference type="NCBI Taxonomy" id="430522"/>
    <lineage>
        <taxon>Bacteria</taxon>
        <taxon>Pseudomonadati</taxon>
        <taxon>Bacteroidota</taxon>
        <taxon>Sphingobacteriia</taxon>
        <taxon>Sphingobacteriales</taxon>
        <taxon>Sphingobacteriaceae</taxon>
        <taxon>Pedobacter</taxon>
    </lineage>
</organism>
<name>A0A1G9L0V8_9SPHI</name>
<evidence type="ECO:0000256" key="3">
    <source>
        <dbReference type="ARBA" id="ARBA00023163"/>
    </source>
</evidence>
<dbReference type="InterPro" id="IPR023772">
    <property type="entry name" value="DNA-bd_HTH_TetR-type_CS"/>
</dbReference>
<dbReference type="PANTHER" id="PTHR47506">
    <property type="entry name" value="TRANSCRIPTIONAL REGULATORY PROTEIN"/>
    <property type="match status" value="1"/>
</dbReference>
<accession>A0A1G9L0V8</accession>
<feature type="DNA-binding region" description="H-T-H motif" evidence="4">
    <location>
        <begin position="29"/>
        <end position="48"/>
    </location>
</feature>
<reference evidence="7" key="1">
    <citation type="submission" date="2016-10" db="EMBL/GenBank/DDBJ databases">
        <authorList>
            <person name="Varghese N."/>
            <person name="Submissions S."/>
        </authorList>
    </citation>
    <scope>NUCLEOTIDE SEQUENCE [LARGE SCALE GENOMIC DNA]</scope>
    <source>
        <strain evidence="7">DSM 19110</strain>
    </source>
</reference>
<dbReference type="PROSITE" id="PS01081">
    <property type="entry name" value="HTH_TETR_1"/>
    <property type="match status" value="1"/>
</dbReference>
<dbReference type="InterPro" id="IPR036271">
    <property type="entry name" value="Tet_transcr_reg_TetR-rel_C_sf"/>
</dbReference>
<dbReference type="GO" id="GO:0003677">
    <property type="term" value="F:DNA binding"/>
    <property type="evidence" value="ECO:0007669"/>
    <property type="project" value="UniProtKB-UniRule"/>
</dbReference>
<dbReference type="AlphaFoldDB" id="A0A1G9L0V8"/>